<dbReference type="PROSITE" id="PS00028">
    <property type="entry name" value="ZINC_FINGER_C2H2_1"/>
    <property type="match status" value="2"/>
</dbReference>
<gene>
    <name evidence="3 4" type="primary">LOC127751290</name>
</gene>
<organism evidence="2 3">
    <name type="scientific">Frankliniella occidentalis</name>
    <name type="common">Western flower thrips</name>
    <name type="synonym">Euthrips occidentalis</name>
    <dbReference type="NCBI Taxonomy" id="133901"/>
    <lineage>
        <taxon>Eukaryota</taxon>
        <taxon>Metazoa</taxon>
        <taxon>Ecdysozoa</taxon>
        <taxon>Arthropoda</taxon>
        <taxon>Hexapoda</taxon>
        <taxon>Insecta</taxon>
        <taxon>Pterygota</taxon>
        <taxon>Neoptera</taxon>
        <taxon>Paraneoptera</taxon>
        <taxon>Thysanoptera</taxon>
        <taxon>Terebrantia</taxon>
        <taxon>Thripoidea</taxon>
        <taxon>Thripidae</taxon>
        <taxon>Frankliniella</taxon>
    </lineage>
</organism>
<evidence type="ECO:0000313" key="2">
    <source>
        <dbReference type="Proteomes" id="UP000504606"/>
    </source>
</evidence>
<sequence length="478" mass="54561">MESLQFECRYCTASFSTLALYLKHLSDHRHITSLYPCGVQACRNILQNENCLRVHLIRVHKIFVKKTSFRSTPASNSSGKYVCSVAHCSMEVDSRKKLNSHLTDHIKHGVDVPCPHRGCEISYKKVSSFLNHLHKCHKPVLVQEDLAPPNSGNNDSVSFPSIEDDALLPPPEINMHVPVENSQRNLQVECLAQLFMKLEFELLVPESTVNYIAKEIMVITQENYVTVEEDVRKHLQQQGVDPSAIDSVSRAVFSPFKTQFQSLRSSYLRKQFYKKINYFATPKLARAKGNSSYYYVSINDTIVGLFRDKSDLHIQLDSPVNDTEILRDFTDGAQFKSNQFFQDNPKALKIIIYQDGFQVVCPIGPAKKKHKFIGIYISFGNMPDFLRTHPDNIFLVALLKEDDMDHRKVYGRIVEELKKLETVGVFVPGHGIIKASLVYVAGDNLGSHSLGGFYESFGKVIYFCRYCYVDRPSFLQRR</sequence>
<evidence type="ECO:0000313" key="3">
    <source>
        <dbReference type="RefSeq" id="XP_052130533.1"/>
    </source>
</evidence>
<accession>A0A9C6X7K4</accession>
<proteinExistence type="predicted"/>
<dbReference type="RefSeq" id="XP_052130534.1">
    <property type="nucleotide sequence ID" value="XM_052274574.1"/>
</dbReference>
<dbReference type="SMART" id="SM00355">
    <property type="entry name" value="ZnF_C2H2"/>
    <property type="match status" value="4"/>
</dbReference>
<evidence type="ECO:0000259" key="1">
    <source>
        <dbReference type="PROSITE" id="PS00028"/>
    </source>
</evidence>
<dbReference type="Proteomes" id="UP000504606">
    <property type="component" value="Unplaced"/>
</dbReference>
<dbReference type="InterPro" id="IPR013087">
    <property type="entry name" value="Znf_C2H2_type"/>
</dbReference>
<feature type="domain" description="C2H2-type" evidence="1">
    <location>
        <begin position="83"/>
        <end position="105"/>
    </location>
</feature>
<keyword evidence="2" id="KW-1185">Reference proteome</keyword>
<dbReference type="OrthoDB" id="4748970at2759"/>
<dbReference type="GeneID" id="127751290"/>
<name>A0A9C6X7K4_FRAOC</name>
<protein>
    <submittedName>
        <fullName evidence="3 4">Uncharacterized protein LOC127751290</fullName>
    </submittedName>
</protein>
<dbReference type="RefSeq" id="XP_052130533.1">
    <property type="nucleotide sequence ID" value="XM_052274573.1"/>
</dbReference>
<dbReference type="KEGG" id="foc:127751290"/>
<evidence type="ECO:0000313" key="4">
    <source>
        <dbReference type="RefSeq" id="XP_052130534.1"/>
    </source>
</evidence>
<reference evidence="3 4" key="1">
    <citation type="submission" date="2025-04" db="UniProtKB">
        <authorList>
            <consortium name="RefSeq"/>
        </authorList>
    </citation>
    <scope>IDENTIFICATION</scope>
    <source>
        <tissue evidence="3 4">Whole organism</tissue>
    </source>
</reference>
<feature type="domain" description="C2H2-type" evidence="1">
    <location>
        <begin position="37"/>
        <end position="60"/>
    </location>
</feature>
<dbReference type="AlphaFoldDB" id="A0A9C6X7K4"/>